<dbReference type="InterPro" id="IPR052020">
    <property type="entry name" value="Cyclic_di-GMP/3'3'-cGAMP_PDE"/>
</dbReference>
<evidence type="ECO:0000259" key="1">
    <source>
        <dbReference type="PROSITE" id="PS51832"/>
    </source>
</evidence>
<reference evidence="2 3" key="1">
    <citation type="journal article" date="2008" name="Int. J. Syst. Evol. Microbiol.">
        <title>Amphritea japonica sp. nov. and Amphritea balenae sp. nov., isolated from the sediment adjacent to sperm whale carcasses off Kagoshima, Japan.</title>
        <authorList>
            <person name="Miyazaki M."/>
            <person name="Nogi Y."/>
            <person name="Fujiwara Y."/>
            <person name="Kawato M."/>
            <person name="Nagahama T."/>
            <person name="Kubokawa K."/>
            <person name="Horikoshi K."/>
        </authorList>
    </citation>
    <scope>NUCLEOTIDE SEQUENCE [LARGE SCALE GENOMIC DNA]</scope>
    <source>
        <strain evidence="2 3">ATCC BAA-1530</strain>
    </source>
</reference>
<name>A0A7R6SSY0_9GAMM</name>
<sequence length="201" mass="22481">MSPTEKFTYQALESRTKALATALGFRDKSTLEHSDRVQTMATELAKAAGLSEDDISALRISSKFHDIGKIGIPDRILMKPGSLDKDDWKMMHQHPIIGEQIVLSTELDGASQTAHIIRHHHEHFDGGGYPDKISGEAIPVGARIISIVDSYDAMAYTRAYHEGRSHRDIINTIETESGTKHDPLLVKYFCRIIERSNSRVE</sequence>
<dbReference type="SMART" id="SM00471">
    <property type="entry name" value="HDc"/>
    <property type="match status" value="1"/>
</dbReference>
<dbReference type="KEGG" id="ajp:AMJAP_2134"/>
<protein>
    <recommendedName>
        <fullName evidence="1">HD-GYP domain-containing protein</fullName>
    </recommendedName>
</protein>
<evidence type="ECO:0000313" key="2">
    <source>
        <dbReference type="EMBL" id="BBB26725.1"/>
    </source>
</evidence>
<feature type="domain" description="HD-GYP" evidence="1">
    <location>
        <begin position="8"/>
        <end position="201"/>
    </location>
</feature>
<dbReference type="AlphaFoldDB" id="A0A7R6SSY0"/>
<keyword evidence="3" id="KW-1185">Reference proteome</keyword>
<dbReference type="InterPro" id="IPR003607">
    <property type="entry name" value="HD/PDEase_dom"/>
</dbReference>
<dbReference type="InterPro" id="IPR037522">
    <property type="entry name" value="HD_GYP_dom"/>
</dbReference>
<accession>A0A7R6SSY0</accession>
<dbReference type="PROSITE" id="PS51832">
    <property type="entry name" value="HD_GYP"/>
    <property type="match status" value="1"/>
</dbReference>
<dbReference type="Proteomes" id="UP000595663">
    <property type="component" value="Chromosome"/>
</dbReference>
<dbReference type="EMBL" id="AP014545">
    <property type="protein sequence ID" value="BBB26725.1"/>
    <property type="molecule type" value="Genomic_DNA"/>
</dbReference>
<dbReference type="Gene3D" id="1.10.3210.10">
    <property type="entry name" value="Hypothetical protein af1432"/>
    <property type="match status" value="1"/>
</dbReference>
<dbReference type="CDD" id="cd00077">
    <property type="entry name" value="HDc"/>
    <property type="match status" value="1"/>
</dbReference>
<organism evidence="2 3">
    <name type="scientific">Amphritea japonica ATCC BAA-1530</name>
    <dbReference type="NCBI Taxonomy" id="1278309"/>
    <lineage>
        <taxon>Bacteria</taxon>
        <taxon>Pseudomonadati</taxon>
        <taxon>Pseudomonadota</taxon>
        <taxon>Gammaproteobacteria</taxon>
        <taxon>Oceanospirillales</taxon>
        <taxon>Oceanospirillaceae</taxon>
        <taxon>Amphritea</taxon>
    </lineage>
</organism>
<dbReference type="OrthoDB" id="9816273at2"/>
<dbReference type="PANTHER" id="PTHR45228:SF4">
    <property type="entry name" value="LIPOPROTEIN"/>
    <property type="match status" value="1"/>
</dbReference>
<dbReference type="RefSeq" id="WP_019620486.1">
    <property type="nucleotide sequence ID" value="NZ_AP014545.1"/>
</dbReference>
<gene>
    <name evidence="2" type="ORF">AMJAP_2134</name>
</gene>
<evidence type="ECO:0000313" key="3">
    <source>
        <dbReference type="Proteomes" id="UP000595663"/>
    </source>
</evidence>
<dbReference type="PANTHER" id="PTHR45228">
    <property type="entry name" value="CYCLIC DI-GMP PHOSPHODIESTERASE TM_0186-RELATED"/>
    <property type="match status" value="1"/>
</dbReference>
<dbReference type="Pfam" id="PF13487">
    <property type="entry name" value="HD_5"/>
    <property type="match status" value="1"/>
</dbReference>
<proteinExistence type="predicted"/>
<dbReference type="GO" id="GO:0008081">
    <property type="term" value="F:phosphoric diester hydrolase activity"/>
    <property type="evidence" value="ECO:0007669"/>
    <property type="project" value="UniProtKB-ARBA"/>
</dbReference>
<dbReference type="SUPFAM" id="SSF109604">
    <property type="entry name" value="HD-domain/PDEase-like"/>
    <property type="match status" value="1"/>
</dbReference>